<comment type="caution">
    <text evidence="2">The sequence shown here is derived from an EMBL/GenBank/DDBJ whole genome shotgun (WGS) entry which is preliminary data.</text>
</comment>
<organism evidence="2 3">
    <name type="scientific">Exilibacterium tricleocarpae</name>
    <dbReference type="NCBI Taxonomy" id="2591008"/>
    <lineage>
        <taxon>Bacteria</taxon>
        <taxon>Pseudomonadati</taxon>
        <taxon>Pseudomonadota</taxon>
        <taxon>Gammaproteobacteria</taxon>
        <taxon>Cellvibrionales</taxon>
        <taxon>Cellvibrionaceae</taxon>
        <taxon>Exilibacterium</taxon>
    </lineage>
</organism>
<dbReference type="Proteomes" id="UP000319732">
    <property type="component" value="Unassembled WGS sequence"/>
</dbReference>
<keyword evidence="3" id="KW-1185">Reference proteome</keyword>
<accession>A0A545TLA6</accession>
<dbReference type="OrthoDB" id="7055795at2"/>
<dbReference type="InterPro" id="IPR000157">
    <property type="entry name" value="TIR_dom"/>
</dbReference>
<dbReference type="InterPro" id="IPR035897">
    <property type="entry name" value="Toll_tir_struct_dom_sf"/>
</dbReference>
<gene>
    <name evidence="2" type="ORF">FKG94_13070</name>
</gene>
<evidence type="ECO:0000313" key="3">
    <source>
        <dbReference type="Proteomes" id="UP000319732"/>
    </source>
</evidence>
<protein>
    <submittedName>
        <fullName evidence="2">Toll/interleukin-1 receptor domain-containing protein</fullName>
    </submittedName>
</protein>
<dbReference type="PROSITE" id="PS50104">
    <property type="entry name" value="TIR"/>
    <property type="match status" value="1"/>
</dbReference>
<dbReference type="Pfam" id="PF13676">
    <property type="entry name" value="TIR_2"/>
    <property type="match status" value="1"/>
</dbReference>
<dbReference type="Gene3D" id="3.40.50.10140">
    <property type="entry name" value="Toll/interleukin-1 receptor homology (TIR) domain"/>
    <property type="match status" value="1"/>
</dbReference>
<sequence>MELAQLSDRNIVFISKATPEDDEFVLWLAPKLEAAGYTVFADVLSLKAGDRWRKEVTASLRDNAIKMLLCCNDTSLAKDGVQEEIGIALDLSKELNDKRFIIPLRLERYKKIFGIGELQYINFVGSWANGLAELLDELDSENVPKNRDEISINPNWELYRQRFSIHVQREEELLTSNLVKILNFPSYIYYYEPTGAIDLDAFKDECSLSKYPVEVYHNGVFTFMGPDEINALLSGVGKFKKKASYPTENFISEGASRPKIKSRETSNLVSSMFRQAWNSLCREKGLTEYAYSSQLGFHFNKSLIPLKKRVPWGDKADRRSSALRGTSKGKVWEYGVTAIVSFWPFPHVKLKARVLFSELSSNEAGSIINDPAKQHKLRRSTCSGWRNKQWHGRLMAYLVMLLGDNETLYLPLSFSSNVELSGMPVILKSPVTTQLPNNLDDEDEEADLTTLGNFDIEEDD</sequence>
<evidence type="ECO:0000313" key="2">
    <source>
        <dbReference type="EMBL" id="TQV78012.1"/>
    </source>
</evidence>
<dbReference type="EMBL" id="VHSG01000013">
    <property type="protein sequence ID" value="TQV78012.1"/>
    <property type="molecule type" value="Genomic_DNA"/>
</dbReference>
<proteinExistence type="predicted"/>
<dbReference type="AlphaFoldDB" id="A0A545TLA6"/>
<keyword evidence="2" id="KW-0675">Receptor</keyword>
<feature type="domain" description="TIR" evidence="1">
    <location>
        <begin position="5"/>
        <end position="154"/>
    </location>
</feature>
<name>A0A545TLA6_9GAMM</name>
<dbReference type="GO" id="GO:0007165">
    <property type="term" value="P:signal transduction"/>
    <property type="evidence" value="ECO:0007669"/>
    <property type="project" value="InterPro"/>
</dbReference>
<evidence type="ECO:0000259" key="1">
    <source>
        <dbReference type="PROSITE" id="PS50104"/>
    </source>
</evidence>
<reference evidence="2 3" key="1">
    <citation type="submission" date="2019-06" db="EMBL/GenBank/DDBJ databases">
        <title>Whole genome sequence for Cellvibrionaceae sp. R142.</title>
        <authorList>
            <person name="Wang G."/>
        </authorList>
    </citation>
    <scope>NUCLEOTIDE SEQUENCE [LARGE SCALE GENOMIC DNA]</scope>
    <source>
        <strain evidence="2 3">R142</strain>
    </source>
</reference>
<dbReference type="SUPFAM" id="SSF52200">
    <property type="entry name" value="Toll/Interleukin receptor TIR domain"/>
    <property type="match status" value="1"/>
</dbReference>